<reference evidence="7" key="1">
    <citation type="journal article" date="2019" name="Int. J. Syst. Evol. Microbiol.">
        <title>The Global Catalogue of Microorganisms (GCM) 10K type strain sequencing project: providing services to taxonomists for standard genome sequencing and annotation.</title>
        <authorList>
            <consortium name="The Broad Institute Genomics Platform"/>
            <consortium name="The Broad Institute Genome Sequencing Center for Infectious Disease"/>
            <person name="Wu L."/>
            <person name="Ma J."/>
        </authorList>
    </citation>
    <scope>NUCLEOTIDE SEQUENCE [LARGE SCALE GENOMIC DNA]</scope>
    <source>
        <strain evidence="7">JCM 3369</strain>
    </source>
</reference>
<dbReference type="PANTHER" id="PTHR44307:SF2">
    <property type="entry name" value="PHOSPHOETHANOLAMINE METHYLTRANSFERASE ISOFORM X1"/>
    <property type="match status" value="1"/>
</dbReference>
<dbReference type="PROSITE" id="PS50075">
    <property type="entry name" value="CARRIER"/>
    <property type="match status" value="1"/>
</dbReference>
<evidence type="ECO:0000256" key="2">
    <source>
        <dbReference type="ARBA" id="ARBA00022603"/>
    </source>
</evidence>
<keyword evidence="2 6" id="KW-0489">Methyltransferase</keyword>
<name>A0ABW4K0K6_9HYPH</name>
<protein>
    <submittedName>
        <fullName evidence="6">Methyltransferase domain-containing protein</fullName>
    </submittedName>
</protein>
<dbReference type="Proteomes" id="UP001597327">
    <property type="component" value="Unassembled WGS sequence"/>
</dbReference>
<accession>A0ABW4K0K6</accession>
<dbReference type="InterPro" id="IPR013216">
    <property type="entry name" value="Methyltransf_11"/>
</dbReference>
<dbReference type="SUPFAM" id="SSF53335">
    <property type="entry name" value="S-adenosyl-L-methionine-dependent methyltransferases"/>
    <property type="match status" value="1"/>
</dbReference>
<dbReference type="Pfam" id="PF08241">
    <property type="entry name" value="Methyltransf_11"/>
    <property type="match status" value="1"/>
</dbReference>
<evidence type="ECO:0000256" key="3">
    <source>
        <dbReference type="ARBA" id="ARBA00022679"/>
    </source>
</evidence>
<comment type="caution">
    <text evidence="6">The sequence shown here is derived from an EMBL/GenBank/DDBJ whole genome shotgun (WGS) entry which is preliminary data.</text>
</comment>
<dbReference type="Pfam" id="PF00550">
    <property type="entry name" value="PP-binding"/>
    <property type="match status" value="1"/>
</dbReference>
<evidence type="ECO:0000256" key="1">
    <source>
        <dbReference type="ARBA" id="ARBA00005189"/>
    </source>
</evidence>
<dbReference type="Gene3D" id="1.10.1200.10">
    <property type="entry name" value="ACP-like"/>
    <property type="match status" value="1"/>
</dbReference>
<comment type="pathway">
    <text evidence="4">Phospholipid metabolism.</text>
</comment>
<dbReference type="SUPFAM" id="SSF47336">
    <property type="entry name" value="ACP-like"/>
    <property type="match status" value="1"/>
</dbReference>
<keyword evidence="7" id="KW-1185">Reference proteome</keyword>
<keyword evidence="3" id="KW-0808">Transferase</keyword>
<evidence type="ECO:0000313" key="6">
    <source>
        <dbReference type="EMBL" id="MFD1696035.1"/>
    </source>
</evidence>
<dbReference type="Gene3D" id="3.40.50.150">
    <property type="entry name" value="Vaccinia Virus protein VP39"/>
    <property type="match status" value="1"/>
</dbReference>
<evidence type="ECO:0000313" key="7">
    <source>
        <dbReference type="Proteomes" id="UP001597327"/>
    </source>
</evidence>
<sequence length="366" mass="41267">MSTLTAPSPTETIIDLLAPLWIETLGVPSAAPADDFFQSGGHSLKAMLFVSQLEKDHGICLPLSALVENPTLGGLADYIRSNPRLQHEAVEPFSIDGKETQIQYLLRYNDPDKQAMRNAAYESYYAQALRSKAHAEFCRQVYGENYGQHGMADFTQLDAMLDLLAPEAGDRLLDVGCGYGLISTYMAQKTGAQVVGIDLAASAIAEASERARLGDLPLEFHRMDLQQIDFEPESFDHIVSIDTIYFTRDQRQTIRDFHEALKPGGKLAIFRTFPKRSFTSDTWRPDLTELAVILREVFGDYRAVDFSAEENQHWASKLRVLDSLRDDFIAEGFEELFVFRHDEAAYEAGIQQFRYLFTAQKPFREA</sequence>
<comment type="pathway">
    <text evidence="1">Lipid metabolism.</text>
</comment>
<organism evidence="6 7">
    <name type="scientific">Roseibium aestuarii</name>
    <dbReference type="NCBI Taxonomy" id="2600299"/>
    <lineage>
        <taxon>Bacteria</taxon>
        <taxon>Pseudomonadati</taxon>
        <taxon>Pseudomonadota</taxon>
        <taxon>Alphaproteobacteria</taxon>
        <taxon>Hyphomicrobiales</taxon>
        <taxon>Stappiaceae</taxon>
        <taxon>Roseibium</taxon>
    </lineage>
</organism>
<dbReference type="InterPro" id="IPR036736">
    <property type="entry name" value="ACP-like_sf"/>
</dbReference>
<feature type="domain" description="Carrier" evidence="5">
    <location>
        <begin position="8"/>
        <end position="83"/>
    </location>
</feature>
<dbReference type="GO" id="GO:0032259">
    <property type="term" value="P:methylation"/>
    <property type="evidence" value="ECO:0007669"/>
    <property type="project" value="UniProtKB-KW"/>
</dbReference>
<evidence type="ECO:0000256" key="4">
    <source>
        <dbReference type="ARBA" id="ARBA00025707"/>
    </source>
</evidence>
<dbReference type="GO" id="GO:0008168">
    <property type="term" value="F:methyltransferase activity"/>
    <property type="evidence" value="ECO:0007669"/>
    <property type="project" value="UniProtKB-KW"/>
</dbReference>
<dbReference type="InterPro" id="IPR029063">
    <property type="entry name" value="SAM-dependent_MTases_sf"/>
</dbReference>
<dbReference type="InterPro" id="IPR009081">
    <property type="entry name" value="PP-bd_ACP"/>
</dbReference>
<dbReference type="RefSeq" id="WP_149893046.1">
    <property type="nucleotide sequence ID" value="NZ_JBHUFA010000004.1"/>
</dbReference>
<dbReference type="PANTHER" id="PTHR44307">
    <property type="entry name" value="PHOSPHOETHANOLAMINE METHYLTRANSFERASE"/>
    <property type="match status" value="1"/>
</dbReference>
<evidence type="ECO:0000259" key="5">
    <source>
        <dbReference type="PROSITE" id="PS50075"/>
    </source>
</evidence>
<proteinExistence type="predicted"/>
<gene>
    <name evidence="6" type="ORF">ACFSC7_10960</name>
</gene>
<dbReference type="EMBL" id="JBHUFA010000004">
    <property type="protein sequence ID" value="MFD1696035.1"/>
    <property type="molecule type" value="Genomic_DNA"/>
</dbReference>
<dbReference type="CDD" id="cd02440">
    <property type="entry name" value="AdoMet_MTases"/>
    <property type="match status" value="1"/>
</dbReference>